<dbReference type="EMBL" id="JAYMGO010000025">
    <property type="protein sequence ID" value="KAL1247237.1"/>
    <property type="molecule type" value="Genomic_DNA"/>
</dbReference>
<dbReference type="Proteomes" id="UP001558613">
    <property type="component" value="Unassembled WGS sequence"/>
</dbReference>
<reference evidence="1 2" key="1">
    <citation type="submission" date="2023-09" db="EMBL/GenBank/DDBJ databases">
        <authorList>
            <person name="Wang M."/>
        </authorList>
    </citation>
    <scope>NUCLEOTIDE SEQUENCE [LARGE SCALE GENOMIC DNA]</scope>
    <source>
        <strain evidence="1">GT-2023</strain>
        <tissue evidence="1">Liver</tissue>
    </source>
</reference>
<comment type="caution">
    <text evidence="1">The sequence shown here is derived from an EMBL/GenBank/DDBJ whole genome shotgun (WGS) entry which is preliminary data.</text>
</comment>
<gene>
    <name evidence="1" type="ORF">QQF64_022613</name>
</gene>
<evidence type="ECO:0000313" key="1">
    <source>
        <dbReference type="EMBL" id="KAL1247237.1"/>
    </source>
</evidence>
<proteinExistence type="predicted"/>
<keyword evidence="2" id="KW-1185">Reference proteome</keyword>
<evidence type="ECO:0000313" key="2">
    <source>
        <dbReference type="Proteomes" id="UP001558613"/>
    </source>
</evidence>
<name>A0ABR3L339_9TELE</name>
<protein>
    <submittedName>
        <fullName evidence="1">Uncharacterized protein</fullName>
    </submittedName>
</protein>
<sequence>MTWRRDTSTANWGMRTRCLEREAFGIAGPLRPGWRCTGCGHSHAVFGHICPAFLPPRRRQSMKQTPCWRHTLV</sequence>
<organism evidence="1 2">
    <name type="scientific">Cirrhinus molitorella</name>
    <name type="common">mud carp</name>
    <dbReference type="NCBI Taxonomy" id="172907"/>
    <lineage>
        <taxon>Eukaryota</taxon>
        <taxon>Metazoa</taxon>
        <taxon>Chordata</taxon>
        <taxon>Craniata</taxon>
        <taxon>Vertebrata</taxon>
        <taxon>Euteleostomi</taxon>
        <taxon>Actinopterygii</taxon>
        <taxon>Neopterygii</taxon>
        <taxon>Teleostei</taxon>
        <taxon>Ostariophysi</taxon>
        <taxon>Cypriniformes</taxon>
        <taxon>Cyprinidae</taxon>
        <taxon>Labeoninae</taxon>
        <taxon>Labeonini</taxon>
        <taxon>Cirrhinus</taxon>
    </lineage>
</organism>
<accession>A0ABR3L339</accession>